<keyword evidence="2" id="KW-1185">Reference proteome</keyword>
<dbReference type="EMBL" id="KN716170">
    <property type="protein sequence ID" value="KJH52132.1"/>
    <property type="molecule type" value="Genomic_DNA"/>
</dbReference>
<evidence type="ECO:0000313" key="2">
    <source>
        <dbReference type="Proteomes" id="UP000053766"/>
    </source>
</evidence>
<organism evidence="1 2">
    <name type="scientific">Dictyocaulus viviparus</name>
    <name type="common">Bovine lungworm</name>
    <dbReference type="NCBI Taxonomy" id="29172"/>
    <lineage>
        <taxon>Eukaryota</taxon>
        <taxon>Metazoa</taxon>
        <taxon>Ecdysozoa</taxon>
        <taxon>Nematoda</taxon>
        <taxon>Chromadorea</taxon>
        <taxon>Rhabditida</taxon>
        <taxon>Rhabditina</taxon>
        <taxon>Rhabditomorpha</taxon>
        <taxon>Strongyloidea</taxon>
        <taxon>Metastrongylidae</taxon>
        <taxon>Dictyocaulus</taxon>
    </lineage>
</organism>
<gene>
    <name evidence="1" type="ORF">DICVIV_01718</name>
</gene>
<protein>
    <submittedName>
        <fullName evidence="1">Uncharacterized protein</fullName>
    </submittedName>
</protein>
<evidence type="ECO:0000313" key="1">
    <source>
        <dbReference type="EMBL" id="KJH52132.1"/>
    </source>
</evidence>
<dbReference type="AlphaFoldDB" id="A0A0D8Y7F4"/>
<name>A0A0D8Y7F4_DICVI</name>
<sequence length="75" mass="8672">MVISADVSVKKKAVPLIDKCAPKRKKKKREEQQGQLFPEFFSVIMDEEGGMRERTKCYLEKGQRSQKIIDTGQKK</sequence>
<dbReference type="Proteomes" id="UP000053766">
    <property type="component" value="Unassembled WGS sequence"/>
</dbReference>
<proteinExistence type="predicted"/>
<reference evidence="2" key="2">
    <citation type="journal article" date="2016" name="Sci. Rep.">
        <title>Dictyocaulus viviparus genome, variome and transcriptome elucidate lungworm biology and support future intervention.</title>
        <authorList>
            <person name="McNulty S.N."/>
            <person name="Strube C."/>
            <person name="Rosa B.A."/>
            <person name="Martin J.C."/>
            <person name="Tyagi R."/>
            <person name="Choi Y.J."/>
            <person name="Wang Q."/>
            <person name="Hallsworth Pepin K."/>
            <person name="Zhang X."/>
            <person name="Ozersky P."/>
            <person name="Wilson R.K."/>
            <person name="Sternberg P.W."/>
            <person name="Gasser R.B."/>
            <person name="Mitreva M."/>
        </authorList>
    </citation>
    <scope>NUCLEOTIDE SEQUENCE [LARGE SCALE GENOMIC DNA]</scope>
    <source>
        <strain evidence="2">HannoverDv2000</strain>
    </source>
</reference>
<accession>A0A0D8Y7F4</accession>
<reference evidence="1 2" key="1">
    <citation type="submission" date="2013-11" db="EMBL/GenBank/DDBJ databases">
        <title>Draft genome of the bovine lungworm Dictyocaulus viviparus.</title>
        <authorList>
            <person name="Mitreva M."/>
        </authorList>
    </citation>
    <scope>NUCLEOTIDE SEQUENCE [LARGE SCALE GENOMIC DNA]</scope>
    <source>
        <strain evidence="1 2">HannoverDv2000</strain>
    </source>
</reference>